<evidence type="ECO:0000256" key="1">
    <source>
        <dbReference type="SAM" id="MobiDB-lite"/>
    </source>
</evidence>
<proteinExistence type="predicted"/>
<accession>A0A6J4KL86</accession>
<gene>
    <name evidence="2" type="ORF">AVDCRST_MAG90-319</name>
</gene>
<dbReference type="EMBL" id="CADCUC010000062">
    <property type="protein sequence ID" value="CAA9309115.1"/>
    <property type="molecule type" value="Genomic_DNA"/>
</dbReference>
<sequence>WLQQPRRIPTRRSFCFWPPRAWWCRCSIGCESARCSGSWAPARCSGPTGSGASSGMLRGCPGSPSPAA</sequence>
<feature type="region of interest" description="Disordered" evidence="1">
    <location>
        <begin position="42"/>
        <end position="68"/>
    </location>
</feature>
<feature type="non-terminal residue" evidence="2">
    <location>
        <position position="1"/>
    </location>
</feature>
<organism evidence="2">
    <name type="scientific">uncultured Microvirga sp</name>
    <dbReference type="NCBI Taxonomy" id="412392"/>
    <lineage>
        <taxon>Bacteria</taxon>
        <taxon>Pseudomonadati</taxon>
        <taxon>Pseudomonadota</taxon>
        <taxon>Alphaproteobacteria</taxon>
        <taxon>Hyphomicrobiales</taxon>
        <taxon>Methylobacteriaceae</taxon>
        <taxon>Microvirga</taxon>
        <taxon>environmental samples</taxon>
    </lineage>
</organism>
<dbReference type="AlphaFoldDB" id="A0A6J4KL86"/>
<name>A0A6J4KL86_9HYPH</name>
<protein>
    <submittedName>
        <fullName evidence="2">Inner membrane protein, KefB/KefC family</fullName>
    </submittedName>
</protein>
<reference evidence="2" key="1">
    <citation type="submission" date="2020-02" db="EMBL/GenBank/DDBJ databases">
        <authorList>
            <person name="Meier V. D."/>
        </authorList>
    </citation>
    <scope>NUCLEOTIDE SEQUENCE</scope>
    <source>
        <strain evidence="2">AVDCRST_MAG90</strain>
    </source>
</reference>
<evidence type="ECO:0000313" key="2">
    <source>
        <dbReference type="EMBL" id="CAA9309115.1"/>
    </source>
</evidence>
<feature type="non-terminal residue" evidence="2">
    <location>
        <position position="68"/>
    </location>
</feature>